<dbReference type="EMBL" id="MDZC01000061">
    <property type="protein sequence ID" value="OGX85287.1"/>
    <property type="molecule type" value="Genomic_DNA"/>
</dbReference>
<reference evidence="1 2" key="1">
    <citation type="submission" date="2016-08" db="EMBL/GenBank/DDBJ databases">
        <title>Hymenobacter coccineus sp. nov., Hymenobacter lapidarius sp. nov. and Hymenobacter glacialis sp. nov., isolated from Antarctic soil.</title>
        <authorList>
            <person name="Sedlacek I."/>
            <person name="Kralova S."/>
            <person name="Kyrova K."/>
            <person name="Maslanova I."/>
            <person name="Stankova E."/>
            <person name="Vrbovska V."/>
            <person name="Nemec M."/>
            <person name="Bartak M."/>
            <person name="Svec P."/>
            <person name="Busse H.-J."/>
            <person name="Pantucek R."/>
        </authorList>
    </citation>
    <scope>NUCLEOTIDE SEQUENCE [LARGE SCALE GENOMIC DNA]</scope>
    <source>
        <strain evidence="1 2">CCM 8648</strain>
    </source>
</reference>
<accession>A0A1G1T329</accession>
<evidence type="ECO:0000313" key="1">
    <source>
        <dbReference type="EMBL" id="OGX85287.1"/>
    </source>
</evidence>
<protein>
    <submittedName>
        <fullName evidence="1">Uncharacterized protein</fullName>
    </submittedName>
</protein>
<organism evidence="1 2">
    <name type="scientific">Hymenobacter glacialis</name>
    <dbReference type="NCBI Taxonomy" id="1908236"/>
    <lineage>
        <taxon>Bacteria</taxon>
        <taxon>Pseudomonadati</taxon>
        <taxon>Bacteroidota</taxon>
        <taxon>Cytophagia</taxon>
        <taxon>Cytophagales</taxon>
        <taxon>Hymenobacteraceae</taxon>
        <taxon>Hymenobacter</taxon>
    </lineage>
</organism>
<dbReference type="Proteomes" id="UP000177791">
    <property type="component" value="Unassembled WGS sequence"/>
</dbReference>
<evidence type="ECO:0000313" key="2">
    <source>
        <dbReference type="Proteomes" id="UP000177791"/>
    </source>
</evidence>
<dbReference type="AlphaFoldDB" id="A0A1G1T329"/>
<name>A0A1G1T329_9BACT</name>
<gene>
    <name evidence="1" type="ORF">BEN48_14895</name>
</gene>
<keyword evidence="2" id="KW-1185">Reference proteome</keyword>
<sequence>MWQDYCILYDIQFDKNATAEFINSIKTAKFYNSKVNSNSIFHDSLFIKVDNGNAIWFKSENGYRFSRQDGLTTYTIELDTVINILKYNECAD</sequence>
<comment type="caution">
    <text evidence="1">The sequence shown here is derived from an EMBL/GenBank/DDBJ whole genome shotgun (WGS) entry which is preliminary data.</text>
</comment>
<proteinExistence type="predicted"/>